<dbReference type="AlphaFoldDB" id="A0A364K6I9"/>
<dbReference type="EMBL" id="QJKK01000003">
    <property type="protein sequence ID" value="RAL25897.1"/>
    <property type="molecule type" value="Genomic_DNA"/>
</dbReference>
<gene>
    <name evidence="1" type="ORF">DL897_07415</name>
</gene>
<comment type="caution">
    <text evidence="1">The sequence shown here is derived from an EMBL/GenBank/DDBJ whole genome shotgun (WGS) entry which is preliminary data.</text>
</comment>
<dbReference type="RefSeq" id="WP_113658511.1">
    <property type="nucleotide sequence ID" value="NZ_KZ845665.1"/>
</dbReference>
<protein>
    <submittedName>
        <fullName evidence="1">Uncharacterized protein</fullName>
    </submittedName>
</protein>
<name>A0A364K6I9_9BACL</name>
<proteinExistence type="predicted"/>
<reference evidence="1 2" key="1">
    <citation type="submission" date="2018-06" db="EMBL/GenBank/DDBJ databases">
        <title>Thermoflavimicrobium daqus sp. nov., a thermophilic microbe isolated from Moutai-flavour Daqu.</title>
        <authorList>
            <person name="Wang X."/>
            <person name="Zhou H."/>
        </authorList>
    </citation>
    <scope>NUCLEOTIDE SEQUENCE [LARGE SCALE GENOMIC DNA]</scope>
    <source>
        <strain evidence="1 2">FBKL4.011</strain>
    </source>
</reference>
<keyword evidence="2" id="KW-1185">Reference proteome</keyword>
<reference evidence="1 2" key="2">
    <citation type="submission" date="2018-06" db="EMBL/GenBank/DDBJ databases">
        <authorList>
            <person name="Zhirakovskaya E."/>
        </authorList>
    </citation>
    <scope>NUCLEOTIDE SEQUENCE [LARGE SCALE GENOMIC DNA]</scope>
    <source>
        <strain evidence="1 2">FBKL4.011</strain>
    </source>
</reference>
<dbReference type="Proteomes" id="UP000251213">
    <property type="component" value="Unassembled WGS sequence"/>
</dbReference>
<organism evidence="1 2">
    <name type="scientific">Thermoflavimicrobium daqui</name>
    <dbReference type="NCBI Taxonomy" id="2137476"/>
    <lineage>
        <taxon>Bacteria</taxon>
        <taxon>Bacillati</taxon>
        <taxon>Bacillota</taxon>
        <taxon>Bacilli</taxon>
        <taxon>Bacillales</taxon>
        <taxon>Thermoactinomycetaceae</taxon>
        <taxon>Thermoflavimicrobium</taxon>
    </lineage>
</organism>
<sequence length="87" mass="10383">MKYNIIYADPLWQYRQRKENGVTENHYQTMNLKVWVTGHAQTLKFVYYSSTSISKCISNSSFISCASELLQFIFHMIWRYAPILSYQ</sequence>
<evidence type="ECO:0000313" key="2">
    <source>
        <dbReference type="Proteomes" id="UP000251213"/>
    </source>
</evidence>
<evidence type="ECO:0000313" key="1">
    <source>
        <dbReference type="EMBL" id="RAL25897.1"/>
    </source>
</evidence>
<dbReference type="OrthoDB" id="9800596at2"/>
<accession>A0A364K6I9</accession>